<dbReference type="Pfam" id="PF01391">
    <property type="entry name" value="Collagen"/>
    <property type="match status" value="1"/>
</dbReference>
<evidence type="ECO:0000256" key="6">
    <source>
        <dbReference type="ARBA" id="ARBA00023157"/>
    </source>
</evidence>
<evidence type="ECO:0000256" key="10">
    <source>
        <dbReference type="SAM" id="MobiDB-lite"/>
    </source>
</evidence>
<evidence type="ECO:0000256" key="8">
    <source>
        <dbReference type="ARBA" id="ARBA00023180"/>
    </source>
</evidence>
<accession>A0AAV1GXQ3</accession>
<organism evidence="13 14">
    <name type="scientific">Xyrichtys novacula</name>
    <name type="common">Pearly razorfish</name>
    <name type="synonym">Hemipteronotus novacula</name>
    <dbReference type="NCBI Taxonomy" id="13765"/>
    <lineage>
        <taxon>Eukaryota</taxon>
        <taxon>Metazoa</taxon>
        <taxon>Chordata</taxon>
        <taxon>Craniata</taxon>
        <taxon>Vertebrata</taxon>
        <taxon>Euteleostomi</taxon>
        <taxon>Actinopterygii</taxon>
        <taxon>Neopterygii</taxon>
        <taxon>Teleostei</taxon>
        <taxon>Neoteleostei</taxon>
        <taxon>Acanthomorphata</taxon>
        <taxon>Eupercaria</taxon>
        <taxon>Labriformes</taxon>
        <taxon>Labridae</taxon>
        <taxon>Xyrichtys</taxon>
    </lineage>
</organism>
<dbReference type="Pfam" id="PF00530">
    <property type="entry name" value="SRCR"/>
    <property type="match status" value="1"/>
</dbReference>
<evidence type="ECO:0000256" key="4">
    <source>
        <dbReference type="ARBA" id="ARBA00022989"/>
    </source>
</evidence>
<protein>
    <submittedName>
        <fullName evidence="13">Macrophage receptor MARCO</fullName>
    </submittedName>
</protein>
<dbReference type="Proteomes" id="UP001178508">
    <property type="component" value="Chromosome 18"/>
</dbReference>
<keyword evidence="2 11" id="KW-0812">Transmembrane</keyword>
<keyword evidence="6 9" id="KW-1015">Disulfide bond</keyword>
<evidence type="ECO:0000256" key="1">
    <source>
        <dbReference type="ARBA" id="ARBA00004606"/>
    </source>
</evidence>
<comment type="caution">
    <text evidence="9">Lacks conserved residue(s) required for the propagation of feature annotation.</text>
</comment>
<feature type="region of interest" description="Disordered" evidence="10">
    <location>
        <begin position="154"/>
        <end position="301"/>
    </location>
</feature>
<dbReference type="SMART" id="SM00202">
    <property type="entry name" value="SR"/>
    <property type="match status" value="1"/>
</dbReference>
<dbReference type="InterPro" id="IPR001190">
    <property type="entry name" value="SRCR"/>
</dbReference>
<dbReference type="GO" id="GO:0016020">
    <property type="term" value="C:membrane"/>
    <property type="evidence" value="ECO:0007669"/>
    <property type="project" value="UniProtKB-SubCell"/>
</dbReference>
<evidence type="ECO:0000256" key="11">
    <source>
        <dbReference type="SAM" id="Phobius"/>
    </source>
</evidence>
<evidence type="ECO:0000313" key="13">
    <source>
        <dbReference type="EMBL" id="CAJ1078577.1"/>
    </source>
</evidence>
<sequence length="399" mass="41503">MESSVDYSKDRVSFTQTNPLFDMSLSRTDLYSFQPDDLRPARSRRPWCFYFIVVYLILQTGLNAFLIYKVFKLESSLSNPRQEKQTSNHITPDGQEETNFETLLRNNSQETKDLRGRLGVLQTKVDGLCGDEGQLTRLSSGLNLLNSTTRRLEGSVSSISLRPGPPGPTGARGNPGSPGEKGPKGASGVAGPKGDMGLKGEKGVAGPPGPSGPPGPPGPSGSQGPGAKGEKGDPGIQGPGGEKGDTGDIGSAGPPGPPGAKGDQGSNGQQGLPGPVGPPGFNGTEGPPGPPGPKGARGDGELNVRLIPGRYRGRVEVKYNGVWGTVCDDSFDAMDATVICRMLGFQRASTTYTDGGGSGRIWLDDLHCTGTEADIFDCRHGGIGVNNCQHGEDVGVACA</sequence>
<dbReference type="PANTHER" id="PTHR48071">
    <property type="entry name" value="SRCR DOMAIN-CONTAINING PROTEIN"/>
    <property type="match status" value="1"/>
</dbReference>
<comment type="subcellular location">
    <subcellularLocation>
        <location evidence="1">Membrane</location>
        <topology evidence="1">Single-pass type II membrane protein</topology>
    </subcellularLocation>
</comment>
<dbReference type="PRINTS" id="PR00258">
    <property type="entry name" value="SPERACTRCPTR"/>
</dbReference>
<evidence type="ECO:0000256" key="3">
    <source>
        <dbReference type="ARBA" id="ARBA00022968"/>
    </source>
</evidence>
<reference evidence="13" key="1">
    <citation type="submission" date="2023-08" db="EMBL/GenBank/DDBJ databases">
        <authorList>
            <person name="Alioto T."/>
            <person name="Alioto T."/>
            <person name="Gomez Garrido J."/>
        </authorList>
    </citation>
    <scope>NUCLEOTIDE SEQUENCE</scope>
</reference>
<dbReference type="AlphaFoldDB" id="A0AAV1GXQ3"/>
<dbReference type="InterPro" id="IPR036772">
    <property type="entry name" value="SRCR-like_dom_sf"/>
</dbReference>
<dbReference type="PANTHER" id="PTHR48071:SF18">
    <property type="entry name" value="DELETED IN MALIGNANT BRAIN TUMORS 1 PROTEIN-RELATED"/>
    <property type="match status" value="1"/>
</dbReference>
<evidence type="ECO:0000256" key="9">
    <source>
        <dbReference type="PROSITE-ProRule" id="PRU00196"/>
    </source>
</evidence>
<dbReference type="FunFam" id="3.10.250.10:FF:000011">
    <property type="entry name" value="Scavenger receptor class A member 5"/>
    <property type="match status" value="1"/>
</dbReference>
<dbReference type="InterPro" id="IPR008160">
    <property type="entry name" value="Collagen"/>
</dbReference>
<feature type="transmembrane region" description="Helical" evidence="11">
    <location>
        <begin position="47"/>
        <end position="68"/>
    </location>
</feature>
<evidence type="ECO:0000256" key="2">
    <source>
        <dbReference type="ARBA" id="ARBA00022692"/>
    </source>
</evidence>
<dbReference type="Gene3D" id="3.10.250.10">
    <property type="entry name" value="SRCR-like domain"/>
    <property type="match status" value="1"/>
</dbReference>
<feature type="region of interest" description="Disordered" evidence="10">
    <location>
        <begin position="78"/>
        <end position="98"/>
    </location>
</feature>
<feature type="disulfide bond" evidence="9">
    <location>
        <begin position="368"/>
        <end position="378"/>
    </location>
</feature>
<dbReference type="EMBL" id="OY660881">
    <property type="protein sequence ID" value="CAJ1078577.1"/>
    <property type="molecule type" value="Genomic_DNA"/>
</dbReference>
<feature type="domain" description="SRCR" evidence="12">
    <location>
        <begin position="304"/>
        <end position="399"/>
    </location>
</feature>
<dbReference type="SUPFAM" id="SSF56487">
    <property type="entry name" value="SRCR-like"/>
    <property type="match status" value="1"/>
</dbReference>
<evidence type="ECO:0000313" key="14">
    <source>
        <dbReference type="Proteomes" id="UP001178508"/>
    </source>
</evidence>
<dbReference type="PROSITE" id="PS50287">
    <property type="entry name" value="SRCR_2"/>
    <property type="match status" value="1"/>
</dbReference>
<proteinExistence type="predicted"/>
<gene>
    <name evidence="13" type="ORF">XNOV1_A036791</name>
</gene>
<keyword evidence="14" id="KW-1185">Reference proteome</keyword>
<keyword evidence="7 13" id="KW-0675">Receptor</keyword>
<keyword evidence="5 11" id="KW-0472">Membrane</keyword>
<keyword evidence="4 11" id="KW-1133">Transmembrane helix</keyword>
<feature type="compositionally biased region" description="Low complexity" evidence="10">
    <location>
        <begin position="260"/>
        <end position="285"/>
    </location>
</feature>
<evidence type="ECO:0000256" key="5">
    <source>
        <dbReference type="ARBA" id="ARBA00023136"/>
    </source>
</evidence>
<feature type="compositionally biased region" description="Pro residues" evidence="10">
    <location>
        <begin position="207"/>
        <end position="219"/>
    </location>
</feature>
<evidence type="ECO:0000259" key="12">
    <source>
        <dbReference type="PROSITE" id="PS50287"/>
    </source>
</evidence>
<evidence type="ECO:0000256" key="7">
    <source>
        <dbReference type="ARBA" id="ARBA00023170"/>
    </source>
</evidence>
<keyword evidence="3" id="KW-0735">Signal-anchor</keyword>
<name>A0AAV1GXQ3_XYRNO</name>
<keyword evidence="8" id="KW-0325">Glycoprotein</keyword>